<dbReference type="Pfam" id="PF00271">
    <property type="entry name" value="Helicase_C"/>
    <property type="match status" value="1"/>
</dbReference>
<evidence type="ECO:0000256" key="1">
    <source>
        <dbReference type="ARBA" id="ARBA00012552"/>
    </source>
</evidence>
<feature type="compositionally biased region" description="Gly residues" evidence="11">
    <location>
        <begin position="405"/>
        <end position="420"/>
    </location>
</feature>
<name>A0A2T1HR08_9HYPH</name>
<comment type="similarity">
    <text evidence="7">Belongs to the DEAD box helicase family.</text>
</comment>
<evidence type="ECO:0000259" key="14">
    <source>
        <dbReference type="PROSITE" id="PS51195"/>
    </source>
</evidence>
<keyword evidence="4" id="KW-0378">Hydrolase</keyword>
<dbReference type="GO" id="GO:0005829">
    <property type="term" value="C:cytosol"/>
    <property type="evidence" value="ECO:0007669"/>
    <property type="project" value="TreeGrafter"/>
</dbReference>
<sequence>MTLFTDMGLSRPILDALAAEGYEKPTPIQAQAIPSVLVGKDLLGIAQTGTGKTAAFALPLLNRLSADPKPTPRKGCRVLVLSPTRELASQIADSFRAYGKFLKLTANVVFGGVPVNRQIREMANGVDILVATPGRLLDLCNQRAVDLSKIEAFVLDEADQMLDMGFIHDIRKLIALIPKQRQSLFFSATMPKEIAELADKLLKDPVKVAVTPVATTAERVEQSVLLVDTAHKQALLHLLLQNDPSIERALVFTRTKHGADKVVRKLAAAGHVAAAIHGNKSQNHRERSLAAFRAGEARLLVATDIAARGIDVDGVTHVINFDLPNVPESYVHRIGRTARAGAAGIAISFCDREERAYLRDIERVTRQRVPQADLPAGLAAAAEEEAKRTASQPREERRDDRGGRNGRGQQGRGGRPGGQGQNRQGQRSAQARPQGERPAAQGQGGRPQRDDQRARPQGEARHRPNQDHRQGDHRQADHRGGERQNQRQGEPRRNGGSDGARALELWGAGGASGRGQRHPRPQGGKPGGQPRREGRPAR</sequence>
<dbReference type="InterPro" id="IPR011545">
    <property type="entry name" value="DEAD/DEAH_box_helicase_dom"/>
</dbReference>
<dbReference type="Proteomes" id="UP000239772">
    <property type="component" value="Unassembled WGS sequence"/>
</dbReference>
<feature type="domain" description="Helicase ATP-binding" evidence="12">
    <location>
        <begin position="33"/>
        <end position="208"/>
    </location>
</feature>
<feature type="compositionally biased region" description="Basic and acidic residues" evidence="11">
    <location>
        <begin position="384"/>
        <end position="403"/>
    </location>
</feature>
<dbReference type="InterPro" id="IPR014001">
    <property type="entry name" value="Helicase_ATP-bd"/>
</dbReference>
<dbReference type="SMART" id="SM00490">
    <property type="entry name" value="HELICc"/>
    <property type="match status" value="1"/>
</dbReference>
<evidence type="ECO:0000256" key="5">
    <source>
        <dbReference type="ARBA" id="ARBA00022806"/>
    </source>
</evidence>
<dbReference type="GO" id="GO:0009266">
    <property type="term" value="P:response to temperature stimulus"/>
    <property type="evidence" value="ECO:0007669"/>
    <property type="project" value="UniProtKB-ARBA"/>
</dbReference>
<comment type="caution">
    <text evidence="15">The sequence shown here is derived from an EMBL/GenBank/DDBJ whole genome shotgun (WGS) entry which is preliminary data.</text>
</comment>
<dbReference type="FunFam" id="3.40.50.300:FF:000108">
    <property type="entry name" value="ATP-dependent RNA helicase RhlE"/>
    <property type="match status" value="1"/>
</dbReference>
<keyword evidence="5 15" id="KW-0347">Helicase</keyword>
<dbReference type="InterPro" id="IPR027417">
    <property type="entry name" value="P-loop_NTPase"/>
</dbReference>
<dbReference type="InterPro" id="IPR050079">
    <property type="entry name" value="DEAD_box_RNA_helicase"/>
</dbReference>
<evidence type="ECO:0000256" key="11">
    <source>
        <dbReference type="SAM" id="MobiDB-lite"/>
    </source>
</evidence>
<dbReference type="EC" id="3.6.4.13" evidence="1"/>
<dbReference type="PANTHER" id="PTHR47959:SF13">
    <property type="entry name" value="ATP-DEPENDENT RNA HELICASE RHLE"/>
    <property type="match status" value="1"/>
</dbReference>
<keyword evidence="6" id="KW-0067">ATP-binding</keyword>
<keyword evidence="3" id="KW-0547">Nucleotide-binding</keyword>
<feature type="compositionally biased region" description="Basic and acidic residues" evidence="11">
    <location>
        <begin position="447"/>
        <end position="495"/>
    </location>
</feature>
<evidence type="ECO:0000313" key="16">
    <source>
        <dbReference type="Proteomes" id="UP000239772"/>
    </source>
</evidence>
<dbReference type="InterPro" id="IPR044742">
    <property type="entry name" value="DEAD/DEAH_RhlB"/>
</dbReference>
<dbReference type="GO" id="GO:0003676">
    <property type="term" value="F:nucleic acid binding"/>
    <property type="evidence" value="ECO:0007669"/>
    <property type="project" value="InterPro"/>
</dbReference>
<feature type="domain" description="DEAD-box RNA helicase Q" evidence="14">
    <location>
        <begin position="2"/>
        <end position="30"/>
    </location>
</feature>
<dbReference type="EMBL" id="PVZS01000018">
    <property type="protein sequence ID" value="PSC03949.1"/>
    <property type="molecule type" value="Genomic_DNA"/>
</dbReference>
<feature type="domain" description="Helicase C-terminal" evidence="13">
    <location>
        <begin position="230"/>
        <end position="382"/>
    </location>
</feature>
<accession>A0A2T1HR08</accession>
<dbReference type="PANTHER" id="PTHR47959">
    <property type="entry name" value="ATP-DEPENDENT RNA HELICASE RHLE-RELATED"/>
    <property type="match status" value="1"/>
</dbReference>
<evidence type="ECO:0000256" key="7">
    <source>
        <dbReference type="ARBA" id="ARBA00038437"/>
    </source>
</evidence>
<dbReference type="InterPro" id="IPR001650">
    <property type="entry name" value="Helicase_C-like"/>
</dbReference>
<keyword evidence="16" id="KW-1185">Reference proteome</keyword>
<feature type="region of interest" description="Disordered" evidence="11">
    <location>
        <begin position="372"/>
        <end position="538"/>
    </location>
</feature>
<evidence type="ECO:0000313" key="15">
    <source>
        <dbReference type="EMBL" id="PSC03949.1"/>
    </source>
</evidence>
<dbReference type="RefSeq" id="WP_106338029.1">
    <property type="nucleotide sequence ID" value="NZ_PVZS01000018.1"/>
</dbReference>
<proteinExistence type="inferred from homology"/>
<organism evidence="15 16">
    <name type="scientific">Alsobacter soli</name>
    <dbReference type="NCBI Taxonomy" id="2109933"/>
    <lineage>
        <taxon>Bacteria</taxon>
        <taxon>Pseudomonadati</taxon>
        <taxon>Pseudomonadota</taxon>
        <taxon>Alphaproteobacteria</taxon>
        <taxon>Hyphomicrobiales</taxon>
        <taxon>Alsobacteraceae</taxon>
        <taxon>Alsobacter</taxon>
    </lineage>
</organism>
<comment type="catalytic activity">
    <reaction evidence="8">
        <text>ATP + H2O = ADP + phosphate + H(+)</text>
        <dbReference type="Rhea" id="RHEA:13065"/>
        <dbReference type="ChEBI" id="CHEBI:15377"/>
        <dbReference type="ChEBI" id="CHEBI:15378"/>
        <dbReference type="ChEBI" id="CHEBI:30616"/>
        <dbReference type="ChEBI" id="CHEBI:43474"/>
        <dbReference type="ChEBI" id="CHEBI:456216"/>
        <dbReference type="EC" id="3.6.4.13"/>
    </reaction>
</comment>
<evidence type="ECO:0000259" key="12">
    <source>
        <dbReference type="PROSITE" id="PS51192"/>
    </source>
</evidence>
<gene>
    <name evidence="15" type="ORF">SLNSH_16060</name>
</gene>
<protein>
    <recommendedName>
        <fullName evidence="9">DEAD-box ATP-dependent RNA helicase RhpA</fullName>
        <ecNumber evidence="1">3.6.4.13</ecNumber>
    </recommendedName>
</protein>
<dbReference type="GO" id="GO:0003724">
    <property type="term" value="F:RNA helicase activity"/>
    <property type="evidence" value="ECO:0007669"/>
    <property type="project" value="UniProtKB-EC"/>
</dbReference>
<dbReference type="Pfam" id="PF00270">
    <property type="entry name" value="DEAD"/>
    <property type="match status" value="1"/>
</dbReference>
<dbReference type="AlphaFoldDB" id="A0A2T1HR08"/>
<dbReference type="InterPro" id="IPR014014">
    <property type="entry name" value="RNA_helicase_DEAD_Q_motif"/>
</dbReference>
<dbReference type="SMART" id="SM00487">
    <property type="entry name" value="DEXDc"/>
    <property type="match status" value="1"/>
</dbReference>
<keyword evidence="2" id="KW-0963">Cytoplasm</keyword>
<dbReference type="PROSITE" id="PS51195">
    <property type="entry name" value="Q_MOTIF"/>
    <property type="match status" value="1"/>
</dbReference>
<evidence type="ECO:0000256" key="9">
    <source>
        <dbReference type="ARBA" id="ARBA00074363"/>
    </source>
</evidence>
<evidence type="ECO:0000256" key="6">
    <source>
        <dbReference type="ARBA" id="ARBA00022840"/>
    </source>
</evidence>
<feature type="short sequence motif" description="Q motif" evidence="10">
    <location>
        <begin position="2"/>
        <end position="30"/>
    </location>
</feature>
<evidence type="ECO:0000256" key="4">
    <source>
        <dbReference type="ARBA" id="ARBA00022801"/>
    </source>
</evidence>
<evidence type="ECO:0000256" key="8">
    <source>
        <dbReference type="ARBA" id="ARBA00047984"/>
    </source>
</evidence>
<evidence type="ECO:0000256" key="10">
    <source>
        <dbReference type="PROSITE-ProRule" id="PRU00552"/>
    </source>
</evidence>
<evidence type="ECO:0000256" key="3">
    <source>
        <dbReference type="ARBA" id="ARBA00022741"/>
    </source>
</evidence>
<evidence type="ECO:0000259" key="13">
    <source>
        <dbReference type="PROSITE" id="PS51194"/>
    </source>
</evidence>
<dbReference type="OrthoDB" id="9805696at2"/>
<dbReference type="GO" id="GO:0016787">
    <property type="term" value="F:hydrolase activity"/>
    <property type="evidence" value="ECO:0007669"/>
    <property type="project" value="UniProtKB-KW"/>
</dbReference>
<dbReference type="GO" id="GO:0042255">
    <property type="term" value="P:ribosome assembly"/>
    <property type="evidence" value="ECO:0007669"/>
    <property type="project" value="UniProtKB-ARBA"/>
</dbReference>
<dbReference type="GO" id="GO:0005524">
    <property type="term" value="F:ATP binding"/>
    <property type="evidence" value="ECO:0007669"/>
    <property type="project" value="UniProtKB-KW"/>
</dbReference>
<dbReference type="CDD" id="cd00268">
    <property type="entry name" value="DEADc"/>
    <property type="match status" value="1"/>
</dbReference>
<dbReference type="CDD" id="cd18787">
    <property type="entry name" value="SF2_C_DEAD"/>
    <property type="match status" value="1"/>
</dbReference>
<evidence type="ECO:0000256" key="2">
    <source>
        <dbReference type="ARBA" id="ARBA00022490"/>
    </source>
</evidence>
<dbReference type="Gene3D" id="3.40.50.300">
    <property type="entry name" value="P-loop containing nucleotide triphosphate hydrolases"/>
    <property type="match status" value="2"/>
</dbReference>
<dbReference type="SUPFAM" id="SSF52540">
    <property type="entry name" value="P-loop containing nucleoside triphosphate hydrolases"/>
    <property type="match status" value="1"/>
</dbReference>
<reference evidence="16" key="1">
    <citation type="submission" date="2018-03" db="EMBL/GenBank/DDBJ databases">
        <authorList>
            <person name="Sun L."/>
            <person name="Liu H."/>
            <person name="Chen W."/>
            <person name="Huang K."/>
            <person name="Liu W."/>
            <person name="Gao X."/>
        </authorList>
    </citation>
    <scope>NUCLEOTIDE SEQUENCE [LARGE SCALE GENOMIC DNA]</scope>
    <source>
        <strain evidence="16">SH9</strain>
    </source>
</reference>
<dbReference type="PROSITE" id="PS51192">
    <property type="entry name" value="HELICASE_ATP_BIND_1"/>
    <property type="match status" value="1"/>
</dbReference>
<dbReference type="PROSITE" id="PS51194">
    <property type="entry name" value="HELICASE_CTER"/>
    <property type="match status" value="1"/>
</dbReference>